<protein>
    <submittedName>
        <fullName evidence="3">Prepilin-type cleavage/methylation N-terminal domain protein</fullName>
    </submittedName>
</protein>
<dbReference type="InterPro" id="IPR045584">
    <property type="entry name" value="Pilin-like"/>
</dbReference>
<keyword evidence="2" id="KW-1133">Transmembrane helix</keyword>
<evidence type="ECO:0000313" key="4">
    <source>
        <dbReference type="Proteomes" id="UP000003729"/>
    </source>
</evidence>
<evidence type="ECO:0000256" key="2">
    <source>
        <dbReference type="SAM" id="Phobius"/>
    </source>
</evidence>
<feature type="transmembrane region" description="Helical" evidence="2">
    <location>
        <begin position="20"/>
        <end position="40"/>
    </location>
</feature>
<dbReference type="NCBIfam" id="TIGR02532">
    <property type="entry name" value="IV_pilin_GFxxxE"/>
    <property type="match status" value="1"/>
</dbReference>
<dbReference type="AlphaFoldDB" id="B6XKG0"/>
<dbReference type="SUPFAM" id="SSF54523">
    <property type="entry name" value="Pili subunits"/>
    <property type="match status" value="1"/>
</dbReference>
<name>B6XKG0_9GAMM</name>
<dbReference type="EMBL" id="ABXW01000073">
    <property type="protein sequence ID" value="EEB44217.1"/>
    <property type="molecule type" value="Genomic_DNA"/>
</dbReference>
<comment type="caution">
    <text evidence="3">The sequence shown here is derived from an EMBL/GenBank/DDBJ whole genome shotgun (WGS) entry which is preliminary data.</text>
</comment>
<keyword evidence="2" id="KW-0812">Transmembrane</keyword>
<evidence type="ECO:0000256" key="1">
    <source>
        <dbReference type="ARBA" id="ARBA00004167"/>
    </source>
</evidence>
<dbReference type="eggNOG" id="COG4969">
    <property type="taxonomic scope" value="Bacteria"/>
</dbReference>
<evidence type="ECO:0000313" key="3">
    <source>
        <dbReference type="EMBL" id="EEB44217.1"/>
    </source>
</evidence>
<reference evidence="3 4" key="2">
    <citation type="submission" date="2008-10" db="EMBL/GenBank/DDBJ databases">
        <authorList>
            <person name="Fulton L."/>
            <person name="Clifton S."/>
            <person name="Fulton B."/>
            <person name="Xu J."/>
            <person name="Minx P."/>
            <person name="Pepin K.H."/>
            <person name="Johnson M."/>
            <person name="Bhonagiri V."/>
            <person name="Nash W.E."/>
            <person name="Mardis E.R."/>
            <person name="Wilson R.K."/>
        </authorList>
    </citation>
    <scope>NUCLEOTIDE SEQUENCE [LARGE SCALE GENOMIC DNA]</scope>
    <source>
        <strain evidence="3 4">DSM 30120</strain>
    </source>
</reference>
<reference evidence="3 4" key="1">
    <citation type="submission" date="2008-10" db="EMBL/GenBank/DDBJ databases">
        <title>Draft genome sequence of Providencia alcalifaciens (DSM 30120).</title>
        <authorList>
            <person name="Sudarsanam P."/>
            <person name="Ley R."/>
            <person name="Guruge J."/>
            <person name="Turnbaugh P.J."/>
            <person name="Mahowald M."/>
            <person name="Liep D."/>
            <person name="Gordon J."/>
        </authorList>
    </citation>
    <scope>NUCLEOTIDE SEQUENCE [LARGE SCALE GENOMIC DNA]</scope>
    <source>
        <strain evidence="3 4">DSM 30120</strain>
    </source>
</reference>
<dbReference type="NCBIfam" id="NF007862">
    <property type="entry name" value="PRK10574.1"/>
    <property type="match status" value="1"/>
</dbReference>
<sequence length="152" mass="16560">MESQTTKEILFMDQKGFSLVEIMVVIAIISILSAVAIPGYQSYMQKAAMTDVLRTILPYKNSVELCNFNQGILAKCNSGKEDIPSNIKGKYLKQIDAKVGVITFVGDKTLTGLSGVLTPINSTANTPFSWGVSCLADNDAELKKLCEKTLNF</sequence>
<accession>B6XKG0</accession>
<proteinExistence type="predicted"/>
<keyword evidence="2" id="KW-0472">Membrane</keyword>
<gene>
    <name evidence="3" type="ORF">PROVALCAL_03870</name>
</gene>
<dbReference type="GO" id="GO:0016020">
    <property type="term" value="C:membrane"/>
    <property type="evidence" value="ECO:0007669"/>
    <property type="project" value="UniProtKB-SubCell"/>
</dbReference>
<comment type="subcellular location">
    <subcellularLocation>
        <location evidence="1">Membrane</location>
        <topology evidence="1">Single-pass membrane protein</topology>
    </subcellularLocation>
</comment>
<organism evidence="3 4">
    <name type="scientific">Providencia alcalifaciens DSM 30120</name>
    <dbReference type="NCBI Taxonomy" id="520999"/>
    <lineage>
        <taxon>Bacteria</taxon>
        <taxon>Pseudomonadati</taxon>
        <taxon>Pseudomonadota</taxon>
        <taxon>Gammaproteobacteria</taxon>
        <taxon>Enterobacterales</taxon>
        <taxon>Morganellaceae</taxon>
        <taxon>Providencia</taxon>
    </lineage>
</organism>
<dbReference type="Pfam" id="PF07963">
    <property type="entry name" value="N_methyl"/>
    <property type="match status" value="1"/>
</dbReference>
<dbReference type="InterPro" id="IPR012902">
    <property type="entry name" value="N_methyl_site"/>
</dbReference>
<dbReference type="Proteomes" id="UP000003729">
    <property type="component" value="Unassembled WGS sequence"/>
</dbReference>
<dbReference type="Gene3D" id="3.30.700.10">
    <property type="entry name" value="Glycoprotein, Type 4 Pilin"/>
    <property type="match status" value="1"/>
</dbReference>
<dbReference type="PROSITE" id="PS00409">
    <property type="entry name" value="PROKAR_NTER_METHYL"/>
    <property type="match status" value="1"/>
</dbReference>